<proteinExistence type="predicted"/>
<evidence type="ECO:0000313" key="2">
    <source>
        <dbReference type="EMBL" id="KAL3289320.1"/>
    </source>
</evidence>
<keyword evidence="3" id="KW-1185">Reference proteome</keyword>
<organism evidence="2 3">
    <name type="scientific">Cryptolaemus montrouzieri</name>
    <dbReference type="NCBI Taxonomy" id="559131"/>
    <lineage>
        <taxon>Eukaryota</taxon>
        <taxon>Metazoa</taxon>
        <taxon>Ecdysozoa</taxon>
        <taxon>Arthropoda</taxon>
        <taxon>Hexapoda</taxon>
        <taxon>Insecta</taxon>
        <taxon>Pterygota</taxon>
        <taxon>Neoptera</taxon>
        <taxon>Endopterygota</taxon>
        <taxon>Coleoptera</taxon>
        <taxon>Polyphaga</taxon>
        <taxon>Cucujiformia</taxon>
        <taxon>Coccinelloidea</taxon>
        <taxon>Coccinellidae</taxon>
        <taxon>Scymninae</taxon>
        <taxon>Scymnini</taxon>
        <taxon>Cryptolaemus</taxon>
    </lineage>
</organism>
<evidence type="ECO:0000313" key="3">
    <source>
        <dbReference type="Proteomes" id="UP001516400"/>
    </source>
</evidence>
<keyword evidence="1" id="KW-0812">Transmembrane</keyword>
<sequence>MRLSLTGVDVRIFACCFIYPFLTGLPRVVWVGNRSRFAMFDCIVPDEVDDVAFITVGDLSSLVSIVADDVDGTKFMVAGDVDGTGSMVADGVDNAGMIASDDVAVIGLTEVDAGITMDES</sequence>
<evidence type="ECO:0000256" key="1">
    <source>
        <dbReference type="SAM" id="Phobius"/>
    </source>
</evidence>
<gene>
    <name evidence="2" type="ORF">HHI36_003750</name>
</gene>
<dbReference type="EMBL" id="JABFTP020000185">
    <property type="protein sequence ID" value="KAL3289320.1"/>
    <property type="molecule type" value="Genomic_DNA"/>
</dbReference>
<feature type="transmembrane region" description="Helical" evidence="1">
    <location>
        <begin position="12"/>
        <end position="30"/>
    </location>
</feature>
<comment type="caution">
    <text evidence="2">The sequence shown here is derived from an EMBL/GenBank/DDBJ whole genome shotgun (WGS) entry which is preliminary data.</text>
</comment>
<dbReference type="Proteomes" id="UP001516400">
    <property type="component" value="Unassembled WGS sequence"/>
</dbReference>
<accession>A0ABD2PEH1</accession>
<protein>
    <submittedName>
        <fullName evidence="2">Uncharacterized protein</fullName>
    </submittedName>
</protein>
<dbReference type="AlphaFoldDB" id="A0ABD2PEH1"/>
<keyword evidence="1" id="KW-1133">Transmembrane helix</keyword>
<keyword evidence="1" id="KW-0472">Membrane</keyword>
<name>A0ABD2PEH1_9CUCU</name>
<reference evidence="2 3" key="1">
    <citation type="journal article" date="2021" name="BMC Biol.">
        <title>Horizontally acquired antibacterial genes associated with adaptive radiation of ladybird beetles.</title>
        <authorList>
            <person name="Li H.S."/>
            <person name="Tang X.F."/>
            <person name="Huang Y.H."/>
            <person name="Xu Z.Y."/>
            <person name="Chen M.L."/>
            <person name="Du X.Y."/>
            <person name="Qiu B.Y."/>
            <person name="Chen P.T."/>
            <person name="Zhang W."/>
            <person name="Slipinski A."/>
            <person name="Escalona H.E."/>
            <person name="Waterhouse R.M."/>
            <person name="Zwick A."/>
            <person name="Pang H."/>
        </authorList>
    </citation>
    <scope>NUCLEOTIDE SEQUENCE [LARGE SCALE GENOMIC DNA]</scope>
    <source>
        <strain evidence="2">SYSU2018</strain>
    </source>
</reference>